<keyword evidence="2" id="KW-0812">Transmembrane</keyword>
<dbReference type="EMBL" id="UAPQ01000010">
    <property type="protein sequence ID" value="SPT54288.1"/>
    <property type="molecule type" value="Genomic_DNA"/>
</dbReference>
<keyword evidence="2" id="KW-0472">Membrane</keyword>
<feature type="transmembrane region" description="Helical" evidence="2">
    <location>
        <begin position="454"/>
        <end position="481"/>
    </location>
</feature>
<gene>
    <name evidence="3" type="ORF">NCTC11535_02001</name>
</gene>
<protein>
    <submittedName>
        <fullName evidence="3">Uncharacterized protein</fullName>
    </submittedName>
</protein>
<feature type="compositionally biased region" description="Low complexity" evidence="1">
    <location>
        <begin position="187"/>
        <end position="208"/>
    </location>
</feature>
<feature type="transmembrane region" description="Helical" evidence="2">
    <location>
        <begin position="412"/>
        <end position="434"/>
    </location>
</feature>
<feature type="compositionally biased region" description="Pro residues" evidence="1">
    <location>
        <begin position="308"/>
        <end position="318"/>
    </location>
</feature>
<keyword evidence="4" id="KW-1185">Reference proteome</keyword>
<proteinExistence type="predicted"/>
<feature type="compositionally biased region" description="Polar residues" evidence="1">
    <location>
        <begin position="131"/>
        <end position="148"/>
    </location>
</feature>
<organism evidence="3 4">
    <name type="scientific">Actinomyces bovis</name>
    <dbReference type="NCBI Taxonomy" id="1658"/>
    <lineage>
        <taxon>Bacteria</taxon>
        <taxon>Bacillati</taxon>
        <taxon>Actinomycetota</taxon>
        <taxon>Actinomycetes</taxon>
        <taxon>Actinomycetales</taxon>
        <taxon>Actinomycetaceae</taxon>
        <taxon>Actinomyces</taxon>
    </lineage>
</organism>
<feature type="compositionally biased region" description="Pro residues" evidence="1">
    <location>
        <begin position="154"/>
        <end position="164"/>
    </location>
</feature>
<evidence type="ECO:0000313" key="4">
    <source>
        <dbReference type="Proteomes" id="UP000250006"/>
    </source>
</evidence>
<feature type="compositionally biased region" description="Low complexity" evidence="1">
    <location>
        <begin position="227"/>
        <end position="242"/>
    </location>
</feature>
<dbReference type="RefSeq" id="WP_126622400.1">
    <property type="nucleotide sequence ID" value="NZ_UAPQ01000010.1"/>
</dbReference>
<feature type="region of interest" description="Disordered" evidence="1">
    <location>
        <begin position="1"/>
        <end position="57"/>
    </location>
</feature>
<evidence type="ECO:0000313" key="3">
    <source>
        <dbReference type="EMBL" id="SPT54288.1"/>
    </source>
</evidence>
<sequence>MSTENPSRPEDAPEKYGQIPESAATADSGEQQPIELNETAAAEARLAQTPSAQPVPRVLDAEEPLVLPESMVLPEGVNLEELARSMEIPSLDSDPSAKTVAVTPEMLLAAQGGSAMATQRLDYAAERRQPTFPTEASYSASEQATVNLSERPELVPPMPNPALQPKPLDASLPPVPAPPQWEAAGDQAGQASPVAQPAQAGQARQAGPLESPVAASPNSLSAWSERTAAAEPVAAEEPAETVIGTPPSLAAAAAFGTENLGPAAEAGGAGASATAPGLAPAAIPAVAPAPPAATSPTAPQSGERPTWPGAPAPVPTKPPRSDAEVLLEGSSVVGHPASRAAWHWGGALIAVVLFPLAWYLCHAGKLRLADNLPTPRGNFVPGVDVVGLLELGGGLLALLLALLVARKSASGPFVVGIISLILGAPFLVAPGPTWDFLAPWATRLTDQSTLGANLVRFLIMDGYTGTFVLIGLAMIVVGMVAHSTRRAGRREREIISRAKR</sequence>
<feature type="transmembrane region" description="Helical" evidence="2">
    <location>
        <begin position="341"/>
        <end position="360"/>
    </location>
</feature>
<evidence type="ECO:0000256" key="2">
    <source>
        <dbReference type="SAM" id="Phobius"/>
    </source>
</evidence>
<dbReference type="Proteomes" id="UP000250006">
    <property type="component" value="Unassembled WGS sequence"/>
</dbReference>
<feature type="region of interest" description="Disordered" evidence="1">
    <location>
        <begin position="286"/>
        <end position="322"/>
    </location>
</feature>
<accession>A0ABY1VQ80</accession>
<comment type="caution">
    <text evidence="3">The sequence shown here is derived from an EMBL/GenBank/DDBJ whole genome shotgun (WGS) entry which is preliminary data.</text>
</comment>
<evidence type="ECO:0000256" key="1">
    <source>
        <dbReference type="SAM" id="MobiDB-lite"/>
    </source>
</evidence>
<feature type="transmembrane region" description="Helical" evidence="2">
    <location>
        <begin position="380"/>
        <end position="405"/>
    </location>
</feature>
<reference evidence="3 4" key="1">
    <citation type="submission" date="2018-06" db="EMBL/GenBank/DDBJ databases">
        <authorList>
            <consortium name="Pathogen Informatics"/>
            <person name="Doyle S."/>
        </authorList>
    </citation>
    <scope>NUCLEOTIDE SEQUENCE [LARGE SCALE GENOMIC DNA]</scope>
    <source>
        <strain evidence="3 4">NCTC11535</strain>
    </source>
</reference>
<name>A0ABY1VQ80_9ACTO</name>
<feature type="region of interest" description="Disordered" evidence="1">
    <location>
        <begin position="125"/>
        <end position="242"/>
    </location>
</feature>
<keyword evidence="2" id="KW-1133">Transmembrane helix</keyword>